<dbReference type="SUPFAM" id="SSF51011">
    <property type="entry name" value="Glycosyl hydrolase domain"/>
    <property type="match status" value="1"/>
</dbReference>
<evidence type="ECO:0000259" key="1">
    <source>
        <dbReference type="Pfam" id="PF21365"/>
    </source>
</evidence>
<comment type="caution">
    <text evidence="2">The sequence shown here is derived from an EMBL/GenBank/DDBJ whole genome shotgun (WGS) entry which is preliminary data.</text>
</comment>
<accession>A0AAW0FZS5</accession>
<dbReference type="InterPro" id="IPR013780">
    <property type="entry name" value="Glyco_hydro_b"/>
</dbReference>
<feature type="domain" description="Glycosyl hydrolase family 31 C-terminal" evidence="1">
    <location>
        <begin position="6"/>
        <end position="104"/>
    </location>
</feature>
<keyword evidence="3" id="KW-1185">Reference proteome</keyword>
<name>A0AAW0FZS5_9APHY</name>
<sequence length="118" mass="13188">MLHTSGRTIMRPLYYDFSHDSMVVNATATNDPLIVHEYLFGPRLLVAPVSVQGAKTRDVYLPVLSDAMKAQGFTWTHWWSDKDFGTGGDIVTVDAPLDQIPVFFLGKKEDILSGKVNF</sequence>
<dbReference type="InterPro" id="IPR051816">
    <property type="entry name" value="Glycosyl_Hydrolase_31"/>
</dbReference>
<dbReference type="PANTHER" id="PTHR43863">
    <property type="entry name" value="HYDROLASE, PUTATIVE (AFU_ORTHOLOGUE AFUA_1G03140)-RELATED"/>
    <property type="match status" value="1"/>
</dbReference>
<proteinExistence type="predicted"/>
<dbReference type="Pfam" id="PF21365">
    <property type="entry name" value="Glyco_hydro_31_3rd"/>
    <property type="match status" value="1"/>
</dbReference>
<evidence type="ECO:0000313" key="3">
    <source>
        <dbReference type="Proteomes" id="UP001385951"/>
    </source>
</evidence>
<dbReference type="EMBL" id="JASBNA010000034">
    <property type="protein sequence ID" value="KAK7682846.1"/>
    <property type="molecule type" value="Genomic_DNA"/>
</dbReference>
<protein>
    <recommendedName>
        <fullName evidence="1">Glycosyl hydrolase family 31 C-terminal domain-containing protein</fullName>
    </recommendedName>
</protein>
<dbReference type="PANTHER" id="PTHR43863:SF2">
    <property type="entry name" value="MALTASE-GLUCOAMYLASE"/>
    <property type="match status" value="1"/>
</dbReference>
<organism evidence="2 3">
    <name type="scientific">Cerrena zonata</name>
    <dbReference type="NCBI Taxonomy" id="2478898"/>
    <lineage>
        <taxon>Eukaryota</taxon>
        <taxon>Fungi</taxon>
        <taxon>Dikarya</taxon>
        <taxon>Basidiomycota</taxon>
        <taxon>Agaricomycotina</taxon>
        <taxon>Agaricomycetes</taxon>
        <taxon>Polyporales</taxon>
        <taxon>Cerrenaceae</taxon>
        <taxon>Cerrena</taxon>
    </lineage>
</organism>
<gene>
    <name evidence="2" type="ORF">QCA50_014231</name>
</gene>
<dbReference type="InterPro" id="IPR048395">
    <property type="entry name" value="Glyco_hydro_31_C"/>
</dbReference>
<dbReference type="Proteomes" id="UP001385951">
    <property type="component" value="Unassembled WGS sequence"/>
</dbReference>
<dbReference type="AlphaFoldDB" id="A0AAW0FZS5"/>
<dbReference type="Gene3D" id="2.60.40.1180">
    <property type="entry name" value="Golgi alpha-mannosidase II"/>
    <property type="match status" value="1"/>
</dbReference>
<evidence type="ECO:0000313" key="2">
    <source>
        <dbReference type="EMBL" id="KAK7682846.1"/>
    </source>
</evidence>
<reference evidence="2 3" key="1">
    <citation type="submission" date="2022-09" db="EMBL/GenBank/DDBJ databases">
        <authorList>
            <person name="Palmer J.M."/>
        </authorList>
    </citation>
    <scope>NUCLEOTIDE SEQUENCE [LARGE SCALE GENOMIC DNA]</scope>
    <source>
        <strain evidence="2 3">DSM 7382</strain>
    </source>
</reference>